<keyword evidence="2" id="KW-0813">Transport</keyword>
<gene>
    <name evidence="11" type="ORF">GNF79_15720</name>
</gene>
<dbReference type="AlphaFoldDB" id="A0AAW9I8Z6"/>
<dbReference type="GO" id="GO:0008982">
    <property type="term" value="F:protein-N(PI)-phosphohistidine-sugar phosphotransferase activity"/>
    <property type="evidence" value="ECO:0007669"/>
    <property type="project" value="InterPro"/>
</dbReference>
<dbReference type="InterPro" id="IPR050558">
    <property type="entry name" value="PTS_Sugar-Specific_Components"/>
</dbReference>
<dbReference type="RefSeq" id="WP_322458756.1">
    <property type="nucleotide sequence ID" value="NZ_WNVC01000366.1"/>
</dbReference>
<dbReference type="Proteomes" id="UP001291306">
    <property type="component" value="Unassembled WGS sequence"/>
</dbReference>
<dbReference type="GO" id="GO:0090589">
    <property type="term" value="F:protein-phosphocysteine-trehalose phosphotransferase system transporter activity"/>
    <property type="evidence" value="ECO:0007669"/>
    <property type="project" value="TreeGrafter"/>
</dbReference>
<dbReference type="GO" id="GO:0005886">
    <property type="term" value="C:plasma membrane"/>
    <property type="evidence" value="ECO:0007669"/>
    <property type="project" value="UniProtKB-SubCell"/>
</dbReference>
<evidence type="ECO:0000256" key="3">
    <source>
        <dbReference type="ARBA" id="ARBA00022475"/>
    </source>
</evidence>
<dbReference type="GO" id="GO:0009401">
    <property type="term" value="P:phosphoenolpyruvate-dependent sugar phosphotransferase system"/>
    <property type="evidence" value="ECO:0007669"/>
    <property type="project" value="UniProtKB-KW"/>
</dbReference>
<organism evidence="11 12">
    <name type="scientific">Clostridium perfringens</name>
    <dbReference type="NCBI Taxonomy" id="1502"/>
    <lineage>
        <taxon>Bacteria</taxon>
        <taxon>Bacillati</taxon>
        <taxon>Bacillota</taxon>
        <taxon>Clostridia</taxon>
        <taxon>Eubacteriales</taxon>
        <taxon>Clostridiaceae</taxon>
        <taxon>Clostridium</taxon>
    </lineage>
</organism>
<keyword evidence="7 9" id="KW-1133">Transmembrane helix</keyword>
<keyword evidence="4" id="KW-0762">Sugar transport</keyword>
<dbReference type="Pfam" id="PF02378">
    <property type="entry name" value="PTS_EIIC"/>
    <property type="match status" value="1"/>
</dbReference>
<dbReference type="GO" id="GO:0015771">
    <property type="term" value="P:trehalose transport"/>
    <property type="evidence" value="ECO:0007669"/>
    <property type="project" value="TreeGrafter"/>
</dbReference>
<evidence type="ECO:0000256" key="1">
    <source>
        <dbReference type="ARBA" id="ARBA00004651"/>
    </source>
</evidence>
<evidence type="ECO:0000256" key="9">
    <source>
        <dbReference type="SAM" id="Phobius"/>
    </source>
</evidence>
<comment type="subcellular location">
    <subcellularLocation>
        <location evidence="1">Cell membrane</location>
        <topology evidence="1">Multi-pass membrane protein</topology>
    </subcellularLocation>
</comment>
<feature type="transmembrane region" description="Helical" evidence="9">
    <location>
        <begin position="15"/>
        <end position="38"/>
    </location>
</feature>
<evidence type="ECO:0000256" key="6">
    <source>
        <dbReference type="ARBA" id="ARBA00022692"/>
    </source>
</evidence>
<reference evidence="11" key="1">
    <citation type="submission" date="2019-11" db="EMBL/GenBank/DDBJ databases">
        <title>Characterization of Clostridium perfringens isolates from swine manure treated agricultural soils.</title>
        <authorList>
            <person name="Wushke S.T."/>
        </authorList>
    </citation>
    <scope>NUCLEOTIDE SEQUENCE</scope>
    <source>
        <strain evidence="11">X26</strain>
    </source>
</reference>
<dbReference type="InterPro" id="IPR013013">
    <property type="entry name" value="PTS_EIIC_1"/>
</dbReference>
<keyword evidence="3" id="KW-1003">Cell membrane</keyword>
<protein>
    <submittedName>
        <fullName evidence="11">PTS maltose transporter subunit IIBC</fullName>
    </submittedName>
</protein>
<evidence type="ECO:0000313" key="11">
    <source>
        <dbReference type="EMBL" id="MDZ5000489.1"/>
    </source>
</evidence>
<proteinExistence type="predicted"/>
<keyword evidence="5" id="KW-0598">Phosphotransferase system</keyword>
<feature type="domain" description="PTS EIIC type-1" evidence="10">
    <location>
        <begin position="1"/>
        <end position="148"/>
    </location>
</feature>
<sequence length="148" mass="15502">FIAVDLQLIANGGTMIWPLIALSNIAQGASAVAMLIIYKKNARIKSIAASAGISAWLGVTEPAMFGINLKYKYPFVAALIGSALAAVVSIMSGVLANSIGVGGLPGFLAIQPQYWVPFIIAMGVAVVVPRILTDIINKKFGTDIENLE</sequence>
<dbReference type="InterPro" id="IPR003352">
    <property type="entry name" value="PTS_EIIC"/>
</dbReference>
<keyword evidence="6 9" id="KW-0812">Transmembrane</keyword>
<evidence type="ECO:0000313" key="12">
    <source>
        <dbReference type="Proteomes" id="UP001291306"/>
    </source>
</evidence>
<evidence type="ECO:0000256" key="2">
    <source>
        <dbReference type="ARBA" id="ARBA00022448"/>
    </source>
</evidence>
<accession>A0AAW9I8Z6</accession>
<evidence type="ECO:0000256" key="7">
    <source>
        <dbReference type="ARBA" id="ARBA00022989"/>
    </source>
</evidence>
<dbReference type="PANTHER" id="PTHR30175">
    <property type="entry name" value="PHOSPHOTRANSFERASE SYSTEM TRANSPORT PROTEIN"/>
    <property type="match status" value="1"/>
</dbReference>
<feature type="non-terminal residue" evidence="11">
    <location>
        <position position="1"/>
    </location>
</feature>
<comment type="caution">
    <text evidence="11">The sequence shown here is derived from an EMBL/GenBank/DDBJ whole genome shotgun (WGS) entry which is preliminary data.</text>
</comment>
<feature type="transmembrane region" description="Helical" evidence="9">
    <location>
        <begin position="114"/>
        <end position="132"/>
    </location>
</feature>
<dbReference type="PANTHER" id="PTHR30175:SF4">
    <property type="entry name" value="PTS SYSTEM TREHALOSE-SPECIFIC EIIBC COMPONENT"/>
    <property type="match status" value="1"/>
</dbReference>
<evidence type="ECO:0000256" key="4">
    <source>
        <dbReference type="ARBA" id="ARBA00022597"/>
    </source>
</evidence>
<name>A0AAW9I8Z6_CLOPF</name>
<keyword evidence="8 9" id="KW-0472">Membrane</keyword>
<feature type="transmembrane region" description="Helical" evidence="9">
    <location>
        <begin position="73"/>
        <end position="94"/>
    </location>
</feature>
<dbReference type="PROSITE" id="PS51103">
    <property type="entry name" value="PTS_EIIC_TYPE_1"/>
    <property type="match status" value="1"/>
</dbReference>
<evidence type="ECO:0000259" key="10">
    <source>
        <dbReference type="PROSITE" id="PS51103"/>
    </source>
</evidence>
<evidence type="ECO:0000256" key="5">
    <source>
        <dbReference type="ARBA" id="ARBA00022683"/>
    </source>
</evidence>
<evidence type="ECO:0000256" key="8">
    <source>
        <dbReference type="ARBA" id="ARBA00023136"/>
    </source>
</evidence>
<dbReference type="EMBL" id="WNVC01000366">
    <property type="protein sequence ID" value="MDZ5000489.1"/>
    <property type="molecule type" value="Genomic_DNA"/>
</dbReference>